<reference evidence="1" key="1">
    <citation type="submission" date="2007-06" db="EMBL/GenBank/DDBJ databases">
        <title>Complete sequence of Marinomonas sp. MWYL1.</title>
        <authorList>
            <consortium name="US DOE Joint Genome Institute"/>
            <person name="Copeland A."/>
            <person name="Lucas S."/>
            <person name="Lapidus A."/>
            <person name="Barry K."/>
            <person name="Glavina del Rio T."/>
            <person name="Dalin E."/>
            <person name="Tice H."/>
            <person name="Pitluck S."/>
            <person name="Kiss H."/>
            <person name="Brettin T."/>
            <person name="Bruce D."/>
            <person name="Detter J.C."/>
            <person name="Han C."/>
            <person name="Schmutz J."/>
            <person name="Larimer F."/>
            <person name="Land M."/>
            <person name="Hauser L."/>
            <person name="Kyrpides N."/>
            <person name="Kim E."/>
            <person name="Johnston A.W.B."/>
            <person name="Todd J.D."/>
            <person name="Rogers R."/>
            <person name="Wexler M."/>
            <person name="Bond P.L."/>
            <person name="Li Y."/>
            <person name="Richardson P."/>
        </authorList>
    </citation>
    <scope>NUCLEOTIDE SEQUENCE [LARGE SCALE GENOMIC DNA]</scope>
    <source>
        <strain evidence="1">MWYL1</strain>
    </source>
</reference>
<proteinExistence type="predicted"/>
<organism evidence="1">
    <name type="scientific">Marinomonas sp. (strain MWYL1)</name>
    <dbReference type="NCBI Taxonomy" id="400668"/>
    <lineage>
        <taxon>Bacteria</taxon>
        <taxon>Pseudomonadati</taxon>
        <taxon>Pseudomonadota</taxon>
        <taxon>Gammaproteobacteria</taxon>
        <taxon>Oceanospirillales</taxon>
        <taxon>Oceanospirillaceae</taxon>
        <taxon>Marinomonas</taxon>
    </lineage>
</organism>
<gene>
    <name evidence="1" type="ordered locus">Mmwyl1_2963</name>
</gene>
<sequence length="167" mass="19581">MFFHSHGGMKFSKEADEMDFSLFRTQHGWVSLPIVALLLAMSSLSMHFQERLMAAYQWRGQENEVEADQKVWADFRQALVVSPSFTLATASECIGFCDLGERSHEKTWQKDNQLVYYRWESYESLPDESDNTKISYRLCATQNQQQYLCWWWRENRLLANGWVSASG</sequence>
<dbReference type="EMBL" id="CP000749">
    <property type="protein sequence ID" value="ABR71874.1"/>
    <property type="molecule type" value="Genomic_DNA"/>
</dbReference>
<name>A6VZJ5_MARMS</name>
<dbReference type="KEGG" id="mmw:Mmwyl1_2963"/>
<dbReference type="AlphaFoldDB" id="A6VZJ5"/>
<accession>A6VZJ5</accession>
<protein>
    <submittedName>
        <fullName evidence="1">Uncharacterized protein</fullName>
    </submittedName>
</protein>
<dbReference type="HOGENOM" id="CLU_1738326_0_0_6"/>
<evidence type="ECO:0000313" key="1">
    <source>
        <dbReference type="EMBL" id="ABR71874.1"/>
    </source>
</evidence>